<reference evidence="1" key="1">
    <citation type="submission" date="2014-05" db="EMBL/GenBank/DDBJ databases">
        <authorList>
            <person name="Chronopoulou M."/>
        </authorList>
    </citation>
    <scope>NUCLEOTIDE SEQUENCE</scope>
    <source>
        <tissue evidence="1">Whole organism</tissue>
    </source>
</reference>
<dbReference type="AlphaFoldDB" id="A0A0K2SVI9"/>
<proteinExistence type="predicted"/>
<dbReference type="EMBL" id="HACA01000437">
    <property type="protein sequence ID" value="CDW17798.1"/>
    <property type="molecule type" value="Transcribed_RNA"/>
</dbReference>
<dbReference type="InterPro" id="IPR036397">
    <property type="entry name" value="RNaseH_sf"/>
</dbReference>
<sequence length="92" mass="10255">MVLGVVASHSKKMSPFFFEGGKKIGQETYYKMLRFTILPCLKTTSPEDSYVWTQDGAPSHTSAKCQQFIINSCNAFRHRVEAVIAAEGGHIE</sequence>
<accession>A0A0K2SVI9</accession>
<dbReference type="GO" id="GO:0003676">
    <property type="term" value="F:nucleic acid binding"/>
    <property type="evidence" value="ECO:0007669"/>
    <property type="project" value="InterPro"/>
</dbReference>
<evidence type="ECO:0000313" key="1">
    <source>
        <dbReference type="EMBL" id="CDW17798.1"/>
    </source>
</evidence>
<protein>
    <submittedName>
        <fullName evidence="1">Uncharacterized protein</fullName>
    </submittedName>
</protein>
<organism evidence="1">
    <name type="scientific">Lepeophtheirus salmonis</name>
    <name type="common">Salmon louse</name>
    <name type="synonym">Caligus salmonis</name>
    <dbReference type="NCBI Taxonomy" id="72036"/>
    <lineage>
        <taxon>Eukaryota</taxon>
        <taxon>Metazoa</taxon>
        <taxon>Ecdysozoa</taxon>
        <taxon>Arthropoda</taxon>
        <taxon>Crustacea</taxon>
        <taxon>Multicrustacea</taxon>
        <taxon>Hexanauplia</taxon>
        <taxon>Copepoda</taxon>
        <taxon>Siphonostomatoida</taxon>
        <taxon>Caligidae</taxon>
        <taxon>Lepeophtheirus</taxon>
    </lineage>
</organism>
<dbReference type="Gene3D" id="3.30.420.10">
    <property type="entry name" value="Ribonuclease H-like superfamily/Ribonuclease H"/>
    <property type="match status" value="1"/>
</dbReference>
<name>A0A0K2SVI9_LEPSM</name>